<proteinExistence type="predicted"/>
<reference evidence="1 2" key="1">
    <citation type="submission" date="2021-03" db="EMBL/GenBank/DDBJ databases">
        <title>Sequencing the genomes of 1000 actinobacteria strains.</title>
        <authorList>
            <person name="Klenk H.-P."/>
        </authorList>
    </citation>
    <scope>NUCLEOTIDE SEQUENCE [LARGE SCALE GENOMIC DNA]</scope>
    <source>
        <strain evidence="1 2">DSM 40843</strain>
    </source>
</reference>
<comment type="caution">
    <text evidence="1">The sequence shown here is derived from an EMBL/GenBank/DDBJ whole genome shotgun (WGS) entry which is preliminary data.</text>
</comment>
<name>A0ABS4V667_9ACTN</name>
<accession>A0ABS4V667</accession>
<evidence type="ECO:0000313" key="1">
    <source>
        <dbReference type="EMBL" id="MBP2359392.1"/>
    </source>
</evidence>
<dbReference type="GeneID" id="97344516"/>
<sequence length="109" mass="11572">MIGFEKRMKQDMAVLVLRDAQGITELLREALDAAPAAERPGLERALALVAEAGAVSDAELRARWVRQRLAAAGHEGPVDSVAAIKALRRAEPGLSLLQATTYAREAAAA</sequence>
<dbReference type="EMBL" id="JAGINS010000001">
    <property type="protein sequence ID" value="MBP2359392.1"/>
    <property type="molecule type" value="Genomic_DNA"/>
</dbReference>
<dbReference type="RefSeq" id="WP_209469833.1">
    <property type="nucleotide sequence ID" value="NZ_BMWJ01000001.1"/>
</dbReference>
<organism evidence="1 2">
    <name type="scientific">Streptomyces clavifer</name>
    <dbReference type="NCBI Taxonomy" id="68188"/>
    <lineage>
        <taxon>Bacteria</taxon>
        <taxon>Bacillati</taxon>
        <taxon>Actinomycetota</taxon>
        <taxon>Actinomycetes</taxon>
        <taxon>Kitasatosporales</taxon>
        <taxon>Streptomycetaceae</taxon>
        <taxon>Streptomyces</taxon>
    </lineage>
</organism>
<gene>
    <name evidence="1" type="ORF">JOF59_001792</name>
</gene>
<keyword evidence="2" id="KW-1185">Reference proteome</keyword>
<protein>
    <submittedName>
        <fullName evidence="1">Uncharacterized protein</fullName>
    </submittedName>
</protein>
<dbReference type="Proteomes" id="UP001519311">
    <property type="component" value="Unassembled WGS sequence"/>
</dbReference>
<evidence type="ECO:0000313" key="2">
    <source>
        <dbReference type="Proteomes" id="UP001519311"/>
    </source>
</evidence>